<dbReference type="PANTHER" id="PTHR37067:SF3">
    <property type="entry name" value="PX DOMAIN-CONTAINING PROTEIN"/>
    <property type="match status" value="1"/>
</dbReference>
<name>A0ABP1BBN3_9BRYO</name>
<dbReference type="PANTHER" id="PTHR37067">
    <property type="entry name" value="PX DOMAIN-CONTAINING PROTEIN"/>
    <property type="match status" value="1"/>
</dbReference>
<evidence type="ECO:0008006" key="3">
    <source>
        <dbReference type="Google" id="ProtNLM"/>
    </source>
</evidence>
<dbReference type="Proteomes" id="UP001497522">
    <property type="component" value="Chromosome 3"/>
</dbReference>
<evidence type="ECO:0000313" key="2">
    <source>
        <dbReference type="Proteomes" id="UP001497522"/>
    </source>
</evidence>
<sequence length="90" mass="10017">MSLVGDGSTHRGQSFFDLCVHACYRGELVNLHLVAIPMFDHHSAVNIFNLIVKFMDALYNKWRAKLIGVSTDGENTMTGRHAGVVTRLVD</sequence>
<proteinExistence type="predicted"/>
<accession>A0ABP1BBN3</accession>
<dbReference type="EMBL" id="OZ023704">
    <property type="protein sequence ID" value="CAK9872571.1"/>
    <property type="molecule type" value="Genomic_DNA"/>
</dbReference>
<evidence type="ECO:0000313" key="1">
    <source>
        <dbReference type="EMBL" id="CAK9872571.1"/>
    </source>
</evidence>
<keyword evidence="2" id="KW-1185">Reference proteome</keyword>
<reference evidence="1" key="1">
    <citation type="submission" date="2024-03" db="EMBL/GenBank/DDBJ databases">
        <authorList>
            <consortium name="ELIXIR-Norway"/>
            <consortium name="Elixir Norway"/>
        </authorList>
    </citation>
    <scope>NUCLEOTIDE SEQUENCE</scope>
</reference>
<gene>
    <name evidence="1" type="ORF">CSSPJE1EN2_LOCUS15141</name>
</gene>
<organism evidence="1 2">
    <name type="scientific">Sphagnum jensenii</name>
    <dbReference type="NCBI Taxonomy" id="128206"/>
    <lineage>
        <taxon>Eukaryota</taxon>
        <taxon>Viridiplantae</taxon>
        <taxon>Streptophyta</taxon>
        <taxon>Embryophyta</taxon>
        <taxon>Bryophyta</taxon>
        <taxon>Sphagnophytina</taxon>
        <taxon>Sphagnopsida</taxon>
        <taxon>Sphagnales</taxon>
        <taxon>Sphagnaceae</taxon>
        <taxon>Sphagnum</taxon>
    </lineage>
</organism>
<protein>
    <recommendedName>
        <fullName evidence="3">DUF4371 domain-containing protein</fullName>
    </recommendedName>
</protein>